<sequence>MYLRLRLLILVLGVITTPTVMAAQDRDTLRAPVGDPSMVRDSALVVDAGVTVDTIVGLADPHPTPSSGVVLSPVALRRSFARLDTTPQDTVRRRPRAVQYSDGYGTRLMIHRTLSWAMLPLFAASYFSGDQILKDGSDAPSWARNVHPAAATSTAVLFGANTVTGVWNLWEGRHDPIRRKRRFLHAALFMAASGGFTYAGTKLADDAEQSDTKRRQHRNVNLASMGVSTASWLIMLVGN</sequence>
<protein>
    <recommendedName>
        <fullName evidence="5">DUF2231 domain-containing protein</fullName>
    </recommendedName>
</protein>
<evidence type="ECO:0000313" key="3">
    <source>
        <dbReference type="EMBL" id="HCT57409.1"/>
    </source>
</evidence>
<organism evidence="3 4">
    <name type="scientific">Gemmatimonas aurantiaca</name>
    <dbReference type="NCBI Taxonomy" id="173480"/>
    <lineage>
        <taxon>Bacteria</taxon>
        <taxon>Pseudomonadati</taxon>
        <taxon>Gemmatimonadota</taxon>
        <taxon>Gemmatimonadia</taxon>
        <taxon>Gemmatimonadales</taxon>
        <taxon>Gemmatimonadaceae</taxon>
        <taxon>Gemmatimonas</taxon>
    </lineage>
</organism>
<evidence type="ECO:0000313" key="4">
    <source>
        <dbReference type="Proteomes" id="UP000264071"/>
    </source>
</evidence>
<keyword evidence="2" id="KW-0732">Signal</keyword>
<name>A0A3D4V8D4_9BACT</name>
<evidence type="ECO:0008006" key="5">
    <source>
        <dbReference type="Google" id="ProtNLM"/>
    </source>
</evidence>
<keyword evidence="1" id="KW-1133">Transmembrane helix</keyword>
<feature type="transmembrane region" description="Helical" evidence="1">
    <location>
        <begin position="149"/>
        <end position="170"/>
    </location>
</feature>
<keyword evidence="1" id="KW-0812">Transmembrane</keyword>
<reference evidence="3 4" key="1">
    <citation type="journal article" date="2018" name="Nat. Biotechnol.">
        <title>A standardized bacterial taxonomy based on genome phylogeny substantially revises the tree of life.</title>
        <authorList>
            <person name="Parks D.H."/>
            <person name="Chuvochina M."/>
            <person name="Waite D.W."/>
            <person name="Rinke C."/>
            <person name="Skarshewski A."/>
            <person name="Chaumeil P.A."/>
            <person name="Hugenholtz P."/>
        </authorList>
    </citation>
    <scope>NUCLEOTIDE SEQUENCE [LARGE SCALE GENOMIC DNA]</scope>
    <source>
        <strain evidence="3">UBA8844</strain>
    </source>
</reference>
<dbReference type="Proteomes" id="UP000264071">
    <property type="component" value="Unassembled WGS sequence"/>
</dbReference>
<feature type="chain" id="PRO_5017594935" description="DUF2231 domain-containing protein" evidence="2">
    <location>
        <begin position="23"/>
        <end position="239"/>
    </location>
</feature>
<gene>
    <name evidence="3" type="ORF">DGD08_09390</name>
</gene>
<accession>A0A3D4V8D4</accession>
<proteinExistence type="predicted"/>
<keyword evidence="1" id="KW-0472">Membrane</keyword>
<evidence type="ECO:0000256" key="1">
    <source>
        <dbReference type="SAM" id="Phobius"/>
    </source>
</evidence>
<dbReference type="AlphaFoldDB" id="A0A3D4V8D4"/>
<evidence type="ECO:0000256" key="2">
    <source>
        <dbReference type="SAM" id="SignalP"/>
    </source>
</evidence>
<comment type="caution">
    <text evidence="3">The sequence shown here is derived from an EMBL/GenBank/DDBJ whole genome shotgun (WGS) entry which is preliminary data.</text>
</comment>
<feature type="transmembrane region" description="Helical" evidence="1">
    <location>
        <begin position="182"/>
        <end position="200"/>
    </location>
</feature>
<dbReference type="EMBL" id="DPIY01000009">
    <property type="protein sequence ID" value="HCT57409.1"/>
    <property type="molecule type" value="Genomic_DNA"/>
</dbReference>
<feature type="signal peptide" evidence="2">
    <location>
        <begin position="1"/>
        <end position="22"/>
    </location>
</feature>